<dbReference type="STRING" id="313628.LNTAR_15437"/>
<proteinExistence type="predicted"/>
<reference evidence="2 3" key="1">
    <citation type="journal article" date="2010" name="J. Bacteriol.">
        <title>Genome sequence of Lentisphaera araneosa HTCC2155T, the type species of the order Lentisphaerales in the phylum Lentisphaerae.</title>
        <authorList>
            <person name="Thrash J.C."/>
            <person name="Cho J.C."/>
            <person name="Vergin K.L."/>
            <person name="Morris R.M."/>
            <person name="Giovannoni S.J."/>
        </authorList>
    </citation>
    <scope>NUCLEOTIDE SEQUENCE [LARGE SCALE GENOMIC DNA]</scope>
    <source>
        <strain evidence="2 3">HTCC2155</strain>
    </source>
</reference>
<dbReference type="GO" id="GO:0030288">
    <property type="term" value="C:outer membrane-bounded periplasmic space"/>
    <property type="evidence" value="ECO:0007669"/>
    <property type="project" value="TreeGrafter"/>
</dbReference>
<comment type="caution">
    <text evidence="2">The sequence shown here is derived from an EMBL/GenBank/DDBJ whole genome shotgun (WGS) entry which is preliminary data.</text>
</comment>
<keyword evidence="3" id="KW-1185">Reference proteome</keyword>
<sequence>GWAPGNGSFQSHVTAMIKVLGKEKTAAWVKALKANEVQDFPKNTPIVKAVAEGKVAAGLVNHYYLYKVRLDMKEALDAENHFFADGDAGMFINVSGIALLKSSKNKAAAQKFIDWMLSEKAQAFFKDSNYEYPLAAGVSAFAELKALDQINPVKIDLGDLDKIEETVELLEDNGAL</sequence>
<evidence type="ECO:0000313" key="2">
    <source>
        <dbReference type="EMBL" id="EDM24831.1"/>
    </source>
</evidence>
<dbReference type="InterPro" id="IPR006059">
    <property type="entry name" value="SBP"/>
</dbReference>
<dbReference type="Proteomes" id="UP000004947">
    <property type="component" value="Unassembled WGS sequence"/>
</dbReference>
<organism evidence="2 3">
    <name type="scientific">Lentisphaera araneosa HTCC2155</name>
    <dbReference type="NCBI Taxonomy" id="313628"/>
    <lineage>
        <taxon>Bacteria</taxon>
        <taxon>Pseudomonadati</taxon>
        <taxon>Lentisphaerota</taxon>
        <taxon>Lentisphaeria</taxon>
        <taxon>Lentisphaerales</taxon>
        <taxon>Lentisphaeraceae</taxon>
        <taxon>Lentisphaera</taxon>
    </lineage>
</organism>
<dbReference type="AlphaFoldDB" id="A6DU72"/>
<evidence type="ECO:0000313" key="3">
    <source>
        <dbReference type="Proteomes" id="UP000004947"/>
    </source>
</evidence>
<gene>
    <name evidence="2" type="ORF">LNTAR_15437</name>
</gene>
<dbReference type="EMBL" id="ABCK01000047">
    <property type="protein sequence ID" value="EDM24831.1"/>
    <property type="molecule type" value="Genomic_DNA"/>
</dbReference>
<dbReference type="PANTHER" id="PTHR30006:SF15">
    <property type="entry name" value="IRON-UTILIZATION PERIPLASMIC PROTEIN"/>
    <property type="match status" value="1"/>
</dbReference>
<name>A6DU72_9BACT</name>
<feature type="non-terminal residue" evidence="2">
    <location>
        <position position="1"/>
    </location>
</feature>
<dbReference type="eggNOG" id="COG1840">
    <property type="taxonomic scope" value="Bacteria"/>
</dbReference>
<dbReference type="Gene3D" id="3.40.190.10">
    <property type="entry name" value="Periplasmic binding protein-like II"/>
    <property type="match status" value="1"/>
</dbReference>
<dbReference type="RefSeq" id="WP_007281356.1">
    <property type="nucleotide sequence ID" value="NZ_ABCK01000047.1"/>
</dbReference>
<dbReference type="PANTHER" id="PTHR30006">
    <property type="entry name" value="THIAMINE-BINDING PERIPLASMIC PROTEIN-RELATED"/>
    <property type="match status" value="1"/>
</dbReference>
<dbReference type="SUPFAM" id="SSF53850">
    <property type="entry name" value="Periplasmic binding protein-like II"/>
    <property type="match status" value="1"/>
</dbReference>
<dbReference type="Pfam" id="PF01547">
    <property type="entry name" value="SBP_bac_1"/>
    <property type="match status" value="1"/>
</dbReference>
<dbReference type="OrthoDB" id="9769319at2"/>
<protein>
    <submittedName>
        <fullName evidence="2">Extracellular solute-binding protein, family 1</fullName>
    </submittedName>
</protein>
<keyword evidence="1" id="KW-0732">Signal</keyword>
<evidence type="ECO:0000256" key="1">
    <source>
        <dbReference type="ARBA" id="ARBA00022729"/>
    </source>
</evidence>
<accession>A6DU72</accession>